<comment type="caution">
    <text evidence="1">The sequence shown here is derived from an EMBL/GenBank/DDBJ whole genome shotgun (WGS) entry which is preliminary data.</text>
</comment>
<evidence type="ECO:0000313" key="2">
    <source>
        <dbReference type="Proteomes" id="UP000309885"/>
    </source>
</evidence>
<dbReference type="AntiFam" id="ANF00266">
    <property type="entry name" value="DNA repeat translations related to WP_020751851.1"/>
</dbReference>
<keyword evidence="1" id="KW-0808">Transferase</keyword>
<dbReference type="NCBIfam" id="NF040509">
    <property type="entry name" value="Lacto_palin_RPT"/>
    <property type="match status" value="1"/>
</dbReference>
<dbReference type="Proteomes" id="UP000309885">
    <property type="component" value="Unassembled WGS sequence"/>
</dbReference>
<evidence type="ECO:0000313" key="1">
    <source>
        <dbReference type="EMBL" id="TLF41798.1"/>
    </source>
</evidence>
<reference evidence="1 2" key="1">
    <citation type="submission" date="2019-05" db="EMBL/GenBank/DDBJ databases">
        <title>Genome-based reclassification of Lactobacillus casei as Lactobacillus casei subsp. casei. subsp.nov., description of Lactobacillus casei subsp. zeae subsp. nov., and emended description of Lactobacillus casei.</title>
        <authorList>
            <person name="Huang C.-H."/>
        </authorList>
    </citation>
    <scope>NUCLEOTIDE SEQUENCE [LARGE SCALE GENOMIC DNA]</scope>
    <source>
        <strain evidence="1 2">CRBIP24.44</strain>
    </source>
</reference>
<accession>A0A5R8LWX2</accession>
<protein>
    <submittedName>
        <fullName evidence="1">Acetyltransferase</fullName>
    </submittedName>
</protein>
<dbReference type="GO" id="GO:0016740">
    <property type="term" value="F:transferase activity"/>
    <property type="evidence" value="ECO:0007669"/>
    <property type="project" value="UniProtKB-KW"/>
</dbReference>
<dbReference type="AlphaFoldDB" id="A0A5R8LWX2"/>
<name>A0A5R8LWX2_LACZE</name>
<proteinExistence type="predicted"/>
<gene>
    <name evidence="1" type="ORF">FEI15_00900</name>
</gene>
<dbReference type="EMBL" id="VBWO01000001">
    <property type="protein sequence ID" value="TLF41798.1"/>
    <property type="molecule type" value="Genomic_DNA"/>
</dbReference>
<organism evidence="1 2">
    <name type="scientific">Lacticaseibacillus zeae</name>
    <name type="common">Lactobacillus zeae</name>
    <dbReference type="NCBI Taxonomy" id="57037"/>
    <lineage>
        <taxon>Bacteria</taxon>
        <taxon>Bacillati</taxon>
        <taxon>Bacillota</taxon>
        <taxon>Bacilli</taxon>
        <taxon>Lactobacillales</taxon>
        <taxon>Lactobacillaceae</taxon>
        <taxon>Lacticaseibacillus</taxon>
    </lineage>
</organism>
<sequence length="42" mass="4635">MRLLAQESAYKDLGRNGQTRVITPMATYTPTSKRTSSRSGGF</sequence>